<dbReference type="GO" id="GO:0031419">
    <property type="term" value="F:cobalamin binding"/>
    <property type="evidence" value="ECO:0007669"/>
    <property type="project" value="InterPro"/>
</dbReference>
<dbReference type="InterPro" id="IPR051198">
    <property type="entry name" value="BchE-like"/>
</dbReference>
<dbReference type="EMBL" id="CP011801">
    <property type="protein sequence ID" value="ALA57135.1"/>
    <property type="molecule type" value="Genomic_DNA"/>
</dbReference>
<dbReference type="GO" id="GO:0003824">
    <property type="term" value="F:catalytic activity"/>
    <property type="evidence" value="ECO:0007669"/>
    <property type="project" value="InterPro"/>
</dbReference>
<dbReference type="OrthoDB" id="9762608at2"/>
<dbReference type="PANTHER" id="PTHR43409">
    <property type="entry name" value="ANAEROBIC MAGNESIUM-PROTOPORPHYRIN IX MONOMETHYL ESTER CYCLASE-RELATED"/>
    <property type="match status" value="1"/>
</dbReference>
<dbReference type="InterPro" id="IPR023404">
    <property type="entry name" value="rSAM_horseshoe"/>
</dbReference>
<dbReference type="InterPro" id="IPR007197">
    <property type="entry name" value="rSAM"/>
</dbReference>
<protein>
    <submittedName>
        <fullName evidence="10">Uncharacterized protein</fullName>
    </submittedName>
</protein>
<keyword evidence="2" id="KW-0489">Methyltransferase</keyword>
<keyword evidence="6" id="KW-0408">Iron</keyword>
<gene>
    <name evidence="10" type="ORF">NITMOv2_0699</name>
</gene>
<dbReference type="GO" id="GO:0046872">
    <property type="term" value="F:metal ion binding"/>
    <property type="evidence" value="ECO:0007669"/>
    <property type="project" value="UniProtKB-KW"/>
</dbReference>
<dbReference type="CDD" id="cd01335">
    <property type="entry name" value="Radical_SAM"/>
    <property type="match status" value="1"/>
</dbReference>
<dbReference type="Pfam" id="PF02310">
    <property type="entry name" value="B12-binding"/>
    <property type="match status" value="1"/>
</dbReference>
<keyword evidence="5" id="KW-0479">Metal-binding</keyword>
<dbReference type="InterPro" id="IPR006158">
    <property type="entry name" value="Cobalamin-bd"/>
</dbReference>
<comment type="cofactor">
    <cofactor evidence="1">
        <name>[4Fe-4S] cluster</name>
        <dbReference type="ChEBI" id="CHEBI:49883"/>
    </cofactor>
</comment>
<evidence type="ECO:0000256" key="2">
    <source>
        <dbReference type="ARBA" id="ARBA00022603"/>
    </source>
</evidence>
<dbReference type="InterPro" id="IPR034466">
    <property type="entry name" value="Methyltransferase_Class_B"/>
</dbReference>
<dbReference type="SFLD" id="SFLDG01082">
    <property type="entry name" value="B12-binding_domain_containing"/>
    <property type="match status" value="1"/>
</dbReference>
<dbReference type="SMART" id="SM00729">
    <property type="entry name" value="Elp3"/>
    <property type="match status" value="1"/>
</dbReference>
<evidence type="ECO:0000256" key="7">
    <source>
        <dbReference type="ARBA" id="ARBA00023014"/>
    </source>
</evidence>
<feature type="domain" description="Radical SAM core" evidence="9">
    <location>
        <begin position="203"/>
        <end position="418"/>
    </location>
</feature>
<accession>A0A0K2G875</accession>
<dbReference type="Proteomes" id="UP000069205">
    <property type="component" value="Chromosome"/>
</dbReference>
<keyword evidence="11" id="KW-1185">Reference proteome</keyword>
<evidence type="ECO:0000256" key="6">
    <source>
        <dbReference type="ARBA" id="ARBA00023004"/>
    </source>
</evidence>
<dbReference type="SFLD" id="SFLDS00029">
    <property type="entry name" value="Radical_SAM"/>
    <property type="match status" value="1"/>
</dbReference>
<dbReference type="CDD" id="cd02068">
    <property type="entry name" value="radical_SAM_B12_BD"/>
    <property type="match status" value="1"/>
</dbReference>
<dbReference type="InterPro" id="IPR058240">
    <property type="entry name" value="rSAM_sf"/>
</dbReference>
<evidence type="ECO:0000256" key="1">
    <source>
        <dbReference type="ARBA" id="ARBA00001966"/>
    </source>
</evidence>
<dbReference type="InterPro" id="IPR006638">
    <property type="entry name" value="Elp3/MiaA/NifB-like_rSAM"/>
</dbReference>
<sequence>MRVFLIHVRDPQFYALPAKTRAKNGNVRVMGFPPIGIMSLSSVVKQAGHECVMFDQANPETPNDIIIERIDREQPNLVGLSFLSTTSYPYAKILARQIRAKNRTVKLAFGGVFASLNAALIKLQCPEVDFICRGDGEQLLLDLLDRLQDPEDIAGLTWMKDGAVMQNPSRPMERQLDQWPFPDRENLQLDFVESMPLDVPAVLSMERFTTMQTSRGCPWPCVFCDIPIFNEGKWRARSAAHVVAELKHLQELGYGAVYFVDDHFLLQPKRIEAICSGIREERLTIQWGIEGRVDSVAQHLFPAMAQAHCRTVMFGIESGSQKILDRLKKEQTLDEVRTAVTNAKQAGIEIVHGFFTVGNPDETVDDMRATFDFASALPLDTFGFNRLCVYRGTPLWQEYVKRGLVNEIADWYKYFKCSEIDPTCLPGATINRVRQEGLKKLFLYKLSRYPIQTFKLLRRFLRYMPVRDVVYLIIKPFLGQKKGATKAEVLSRAIEHADIKDAAAQLTQLTDDMLHNVLESSRKERLRIQQEAEGRRELPMLPAR</sequence>
<dbReference type="AlphaFoldDB" id="A0A0K2G875"/>
<evidence type="ECO:0000259" key="8">
    <source>
        <dbReference type="PROSITE" id="PS51332"/>
    </source>
</evidence>
<dbReference type="SFLD" id="SFLDG01123">
    <property type="entry name" value="methyltransferase_(Class_B)"/>
    <property type="match status" value="1"/>
</dbReference>
<dbReference type="RefSeq" id="WP_053378524.1">
    <property type="nucleotide sequence ID" value="NZ_CP011801.1"/>
</dbReference>
<dbReference type="PROSITE" id="PS51332">
    <property type="entry name" value="B12_BINDING"/>
    <property type="match status" value="1"/>
</dbReference>
<keyword evidence="7" id="KW-0411">Iron-sulfur</keyword>
<dbReference type="SUPFAM" id="SSF52242">
    <property type="entry name" value="Cobalamin (vitamin B12)-binding domain"/>
    <property type="match status" value="1"/>
</dbReference>
<organism evidence="10 11">
    <name type="scientific">Nitrospira moscoviensis</name>
    <dbReference type="NCBI Taxonomy" id="42253"/>
    <lineage>
        <taxon>Bacteria</taxon>
        <taxon>Pseudomonadati</taxon>
        <taxon>Nitrospirota</taxon>
        <taxon>Nitrospiria</taxon>
        <taxon>Nitrospirales</taxon>
        <taxon>Nitrospiraceae</taxon>
        <taxon>Nitrospira</taxon>
    </lineage>
</organism>
<dbReference type="GO" id="GO:0051539">
    <property type="term" value="F:4 iron, 4 sulfur cluster binding"/>
    <property type="evidence" value="ECO:0007669"/>
    <property type="project" value="UniProtKB-KW"/>
</dbReference>
<evidence type="ECO:0000256" key="5">
    <source>
        <dbReference type="ARBA" id="ARBA00022723"/>
    </source>
</evidence>
<name>A0A0K2G875_NITMO</name>
<dbReference type="Gene3D" id="3.80.30.20">
    <property type="entry name" value="tm_1862 like domain"/>
    <property type="match status" value="1"/>
</dbReference>
<dbReference type="PROSITE" id="PS51918">
    <property type="entry name" value="RADICAL_SAM"/>
    <property type="match status" value="1"/>
</dbReference>
<dbReference type="PANTHER" id="PTHR43409:SF7">
    <property type="entry name" value="BLL1977 PROTEIN"/>
    <property type="match status" value="1"/>
</dbReference>
<dbReference type="STRING" id="42253.NITMOv2_0699"/>
<dbReference type="KEGG" id="nmv:NITMOv2_0699"/>
<keyword evidence="3" id="KW-0808">Transferase</keyword>
<keyword evidence="4" id="KW-0949">S-adenosyl-L-methionine</keyword>
<evidence type="ECO:0000256" key="3">
    <source>
        <dbReference type="ARBA" id="ARBA00022679"/>
    </source>
</evidence>
<feature type="domain" description="B12-binding" evidence="8">
    <location>
        <begin position="19"/>
        <end position="154"/>
    </location>
</feature>
<proteinExistence type="predicted"/>
<dbReference type="SUPFAM" id="SSF102114">
    <property type="entry name" value="Radical SAM enzymes"/>
    <property type="match status" value="1"/>
</dbReference>
<dbReference type="GO" id="GO:0005829">
    <property type="term" value="C:cytosol"/>
    <property type="evidence" value="ECO:0007669"/>
    <property type="project" value="TreeGrafter"/>
</dbReference>
<evidence type="ECO:0000256" key="4">
    <source>
        <dbReference type="ARBA" id="ARBA00022691"/>
    </source>
</evidence>
<evidence type="ECO:0000313" key="11">
    <source>
        <dbReference type="Proteomes" id="UP000069205"/>
    </source>
</evidence>
<dbReference type="Pfam" id="PF04055">
    <property type="entry name" value="Radical_SAM"/>
    <property type="match status" value="1"/>
</dbReference>
<evidence type="ECO:0000259" key="9">
    <source>
        <dbReference type="PROSITE" id="PS51918"/>
    </source>
</evidence>
<reference evidence="10 11" key="1">
    <citation type="journal article" date="2015" name="Proc. Natl. Acad. Sci. U.S.A.">
        <title>Expanded metabolic versatility of ubiquitous nitrite-oxidizing bacteria from the genus Nitrospira.</title>
        <authorList>
            <person name="Koch H."/>
            <person name="Lucker S."/>
            <person name="Albertsen M."/>
            <person name="Kitzinger K."/>
            <person name="Herbold C."/>
            <person name="Spieck E."/>
            <person name="Nielsen P.H."/>
            <person name="Wagner M."/>
            <person name="Daims H."/>
        </authorList>
    </citation>
    <scope>NUCLEOTIDE SEQUENCE [LARGE SCALE GENOMIC DNA]</scope>
    <source>
        <strain evidence="10 11">NSP M-1</strain>
    </source>
</reference>
<dbReference type="PATRIC" id="fig|42253.5.peg.691"/>
<dbReference type="Gene3D" id="3.40.50.280">
    <property type="entry name" value="Cobalamin-binding domain"/>
    <property type="match status" value="1"/>
</dbReference>
<evidence type="ECO:0000313" key="10">
    <source>
        <dbReference type="EMBL" id="ALA57135.1"/>
    </source>
</evidence>
<dbReference type="InterPro" id="IPR036724">
    <property type="entry name" value="Cobalamin-bd_sf"/>
</dbReference>